<sequence>MAEKSCIKRLQKEYRALCKEPVSHIVARPHPNDILEWHYVLEGSEGTPFAGGYYYGKIKFPPEYPFKPPGISMTTPNGRFMTQKKICLSMSDFHPESWNPMWSVSSILTGLLSFMMDTSPTTGSVNTTVAEKKRLAKASLAFNSKNATFRKMFPEYVEKYNHQQQQLSEQLIPEHVSSDPSQGNLRPLLEKVDDSTGGMKRVDAEAGKKKRQSVPTWMMVLLISVFGVTSMKKSPVHPKYEMDHDHSNGFDPHTDFYQFLEEAKHYSIEGDVQASSEEGGERRLGQEKKKKSWKKLIFPWLKGEKLNKTTTKPATTSHVSNTKRTNVSGPVYGTGKATDGKHRRQMSGPIASLFNPTKRADNAMPYMCVNKNGSPQVGKTYGPVYLYNELMDCALAVMGMQLDHRMEESREFKPSWLLRIIGGWKRMLRDCSLGVLLLCFICEYAVKLNLNCLTTKSM</sequence>
<accession>A0A498J2W8</accession>
<keyword evidence="8" id="KW-1133">Transmembrane helix</keyword>
<dbReference type="FunFam" id="3.10.110.10:FF:000059">
    <property type="entry name" value="Ubiquitin-conjugating enzyme E2 34"/>
    <property type="match status" value="1"/>
</dbReference>
<evidence type="ECO:0000256" key="9">
    <source>
        <dbReference type="ARBA" id="ARBA00023136"/>
    </source>
</evidence>
<dbReference type="PANTHER" id="PTHR35488:SF4">
    <property type="entry name" value="DUF4005 DOMAIN-CONTAINING PROTEIN"/>
    <property type="match status" value="1"/>
</dbReference>
<dbReference type="CDD" id="cd23799">
    <property type="entry name" value="UBCc_UBE2J"/>
    <property type="match status" value="1"/>
</dbReference>
<keyword evidence="14" id="KW-1185">Reference proteome</keyword>
<proteinExistence type="predicted"/>
<reference evidence="13 14" key="1">
    <citation type="submission" date="2018-10" db="EMBL/GenBank/DDBJ databases">
        <title>A high-quality apple genome assembly.</title>
        <authorList>
            <person name="Hu J."/>
        </authorList>
    </citation>
    <scope>NUCLEOTIDE SEQUENCE [LARGE SCALE GENOMIC DNA]</scope>
    <source>
        <strain evidence="14">cv. HFTH1</strain>
        <tissue evidence="13">Young leaf</tissue>
    </source>
</reference>
<evidence type="ECO:0000256" key="6">
    <source>
        <dbReference type="ARBA" id="ARBA00022786"/>
    </source>
</evidence>
<organism evidence="13 14">
    <name type="scientific">Malus domestica</name>
    <name type="common">Apple</name>
    <name type="synonym">Pyrus malus</name>
    <dbReference type="NCBI Taxonomy" id="3750"/>
    <lineage>
        <taxon>Eukaryota</taxon>
        <taxon>Viridiplantae</taxon>
        <taxon>Streptophyta</taxon>
        <taxon>Embryophyta</taxon>
        <taxon>Tracheophyta</taxon>
        <taxon>Spermatophyta</taxon>
        <taxon>Magnoliopsida</taxon>
        <taxon>eudicotyledons</taxon>
        <taxon>Gunneridae</taxon>
        <taxon>Pentapetalae</taxon>
        <taxon>rosids</taxon>
        <taxon>fabids</taxon>
        <taxon>Rosales</taxon>
        <taxon>Rosaceae</taxon>
        <taxon>Amygdaloideae</taxon>
        <taxon>Maleae</taxon>
        <taxon>Malus</taxon>
    </lineage>
</organism>
<evidence type="ECO:0000256" key="2">
    <source>
        <dbReference type="ARBA" id="ARBA00012486"/>
    </source>
</evidence>
<dbReference type="EMBL" id="RDQH01000335">
    <property type="protein sequence ID" value="RXH88937.1"/>
    <property type="molecule type" value="Genomic_DNA"/>
</dbReference>
<dbReference type="InterPro" id="IPR000608">
    <property type="entry name" value="UBC"/>
</dbReference>
<evidence type="ECO:0000256" key="11">
    <source>
        <dbReference type="SAM" id="MobiDB-lite"/>
    </source>
</evidence>
<keyword evidence="4" id="KW-0812">Transmembrane</keyword>
<dbReference type="GO" id="GO:0042631">
    <property type="term" value="P:cellular response to water deprivation"/>
    <property type="evidence" value="ECO:0007669"/>
    <property type="project" value="UniProtKB-ARBA"/>
</dbReference>
<dbReference type="PROSITE" id="PS50127">
    <property type="entry name" value="UBC_2"/>
    <property type="match status" value="1"/>
</dbReference>
<feature type="domain" description="UBC core" evidence="12">
    <location>
        <begin position="5"/>
        <end position="162"/>
    </location>
</feature>
<comment type="function">
    <text evidence="10">Accepts the ubiquitin from the E1 complex and catalyzes its covalent attachment to other proteins.</text>
</comment>
<keyword evidence="7" id="KW-0067">ATP-binding</keyword>
<name>A0A498J2W8_MALDO</name>
<dbReference type="Pfam" id="PF00179">
    <property type="entry name" value="UQ_con"/>
    <property type="match status" value="1"/>
</dbReference>
<dbReference type="EC" id="2.3.2.23" evidence="2"/>
<evidence type="ECO:0000256" key="4">
    <source>
        <dbReference type="ARBA" id="ARBA00022692"/>
    </source>
</evidence>
<dbReference type="STRING" id="3750.A0A498J2W8"/>
<dbReference type="PANTHER" id="PTHR35488">
    <property type="entry name" value="OS05G0358900 PROTEIN-RELATED"/>
    <property type="match status" value="1"/>
</dbReference>
<protein>
    <recommendedName>
        <fullName evidence="2">E2 ubiquitin-conjugating enzyme</fullName>
        <ecNumber evidence="2">2.3.2.23</ecNumber>
    </recommendedName>
</protein>
<comment type="subcellular location">
    <subcellularLocation>
        <location evidence="1">Membrane</location>
        <topology evidence="1">Single-pass membrane protein</topology>
    </subcellularLocation>
</comment>
<evidence type="ECO:0000256" key="1">
    <source>
        <dbReference type="ARBA" id="ARBA00004167"/>
    </source>
</evidence>
<evidence type="ECO:0000259" key="12">
    <source>
        <dbReference type="PROSITE" id="PS50127"/>
    </source>
</evidence>
<dbReference type="Proteomes" id="UP000290289">
    <property type="component" value="Chromosome 9"/>
</dbReference>
<dbReference type="GO" id="GO:0005524">
    <property type="term" value="F:ATP binding"/>
    <property type="evidence" value="ECO:0007669"/>
    <property type="project" value="UniProtKB-KW"/>
</dbReference>
<dbReference type="InterPro" id="IPR016135">
    <property type="entry name" value="UBQ-conjugating_enzyme/RWD"/>
</dbReference>
<keyword evidence="6" id="KW-0833">Ubl conjugation pathway</keyword>
<evidence type="ECO:0000256" key="8">
    <source>
        <dbReference type="ARBA" id="ARBA00022989"/>
    </source>
</evidence>
<evidence type="ECO:0000256" key="5">
    <source>
        <dbReference type="ARBA" id="ARBA00022741"/>
    </source>
</evidence>
<feature type="compositionally biased region" description="Polar residues" evidence="11">
    <location>
        <begin position="309"/>
        <end position="328"/>
    </location>
</feature>
<gene>
    <name evidence="13" type="ORF">DVH24_000536</name>
</gene>
<feature type="region of interest" description="Disordered" evidence="11">
    <location>
        <begin position="309"/>
        <end position="354"/>
    </location>
</feature>
<evidence type="ECO:0000313" key="13">
    <source>
        <dbReference type="EMBL" id="RXH88937.1"/>
    </source>
</evidence>
<dbReference type="SUPFAM" id="SSF54495">
    <property type="entry name" value="UBC-like"/>
    <property type="match status" value="1"/>
</dbReference>
<evidence type="ECO:0000313" key="14">
    <source>
        <dbReference type="Proteomes" id="UP000290289"/>
    </source>
</evidence>
<evidence type="ECO:0000256" key="7">
    <source>
        <dbReference type="ARBA" id="ARBA00022840"/>
    </source>
</evidence>
<keyword evidence="3" id="KW-0808">Transferase</keyword>
<dbReference type="SMART" id="SM00212">
    <property type="entry name" value="UBCc"/>
    <property type="match status" value="1"/>
</dbReference>
<dbReference type="GO" id="GO:0016020">
    <property type="term" value="C:membrane"/>
    <property type="evidence" value="ECO:0007669"/>
    <property type="project" value="UniProtKB-SubCell"/>
</dbReference>
<comment type="caution">
    <text evidence="13">The sequence shown here is derived from an EMBL/GenBank/DDBJ whole genome shotgun (WGS) entry which is preliminary data.</text>
</comment>
<dbReference type="GO" id="GO:1902457">
    <property type="term" value="P:negative regulation of stomatal opening"/>
    <property type="evidence" value="ECO:0007669"/>
    <property type="project" value="UniProtKB-ARBA"/>
</dbReference>
<keyword evidence="9" id="KW-0472">Membrane</keyword>
<evidence type="ECO:0000256" key="10">
    <source>
        <dbReference type="ARBA" id="ARBA00056190"/>
    </source>
</evidence>
<dbReference type="GO" id="GO:0061631">
    <property type="term" value="F:ubiquitin conjugating enzyme activity"/>
    <property type="evidence" value="ECO:0007669"/>
    <property type="project" value="UniProtKB-EC"/>
</dbReference>
<dbReference type="AlphaFoldDB" id="A0A498J2W8"/>
<keyword evidence="5" id="KW-0547">Nucleotide-binding</keyword>
<evidence type="ECO:0000256" key="3">
    <source>
        <dbReference type="ARBA" id="ARBA00022679"/>
    </source>
</evidence>
<dbReference type="Gene3D" id="3.10.110.10">
    <property type="entry name" value="Ubiquitin Conjugating Enzyme"/>
    <property type="match status" value="1"/>
</dbReference>